<dbReference type="Proteomes" id="UP000187209">
    <property type="component" value="Unassembled WGS sequence"/>
</dbReference>
<keyword evidence="2" id="KW-1185">Reference proteome</keyword>
<proteinExistence type="predicted"/>
<name>A0A1R2CWM5_9CILI</name>
<evidence type="ECO:0000313" key="1">
    <source>
        <dbReference type="EMBL" id="OMJ93402.1"/>
    </source>
</evidence>
<sequence length="103" mass="12355">MVGKDQEEFVDEEYKNITFEYGLEEGQELKFKDPPKWHRQGSYLNIRRICRFASYSIWNQLPSTKYKKQFNPAYLPLTRRYHKLSLAGAVFVLYQFMKFVGDS</sequence>
<gene>
    <name evidence="1" type="ORF">SteCoe_3645</name>
</gene>
<reference evidence="1 2" key="1">
    <citation type="submission" date="2016-11" db="EMBL/GenBank/DDBJ databases">
        <title>The macronuclear genome of Stentor coeruleus: a giant cell with tiny introns.</title>
        <authorList>
            <person name="Slabodnick M."/>
            <person name="Ruby J.G."/>
            <person name="Reiff S.B."/>
            <person name="Swart E.C."/>
            <person name="Gosai S."/>
            <person name="Prabakaran S."/>
            <person name="Witkowska E."/>
            <person name="Larue G.E."/>
            <person name="Fisher S."/>
            <person name="Freeman R.M."/>
            <person name="Gunawardena J."/>
            <person name="Chu W."/>
            <person name="Stover N.A."/>
            <person name="Gregory B.D."/>
            <person name="Nowacki M."/>
            <person name="Derisi J."/>
            <person name="Roy S.W."/>
            <person name="Marshall W.F."/>
            <person name="Sood P."/>
        </authorList>
    </citation>
    <scope>NUCLEOTIDE SEQUENCE [LARGE SCALE GENOMIC DNA]</scope>
    <source>
        <strain evidence="1">WM001</strain>
    </source>
</reference>
<evidence type="ECO:0000313" key="2">
    <source>
        <dbReference type="Proteomes" id="UP000187209"/>
    </source>
</evidence>
<dbReference type="EMBL" id="MPUH01000043">
    <property type="protein sequence ID" value="OMJ93402.1"/>
    <property type="molecule type" value="Genomic_DNA"/>
</dbReference>
<organism evidence="1 2">
    <name type="scientific">Stentor coeruleus</name>
    <dbReference type="NCBI Taxonomy" id="5963"/>
    <lineage>
        <taxon>Eukaryota</taxon>
        <taxon>Sar</taxon>
        <taxon>Alveolata</taxon>
        <taxon>Ciliophora</taxon>
        <taxon>Postciliodesmatophora</taxon>
        <taxon>Heterotrichea</taxon>
        <taxon>Heterotrichida</taxon>
        <taxon>Stentoridae</taxon>
        <taxon>Stentor</taxon>
    </lineage>
</organism>
<protein>
    <submittedName>
        <fullName evidence="1">Uncharacterized protein</fullName>
    </submittedName>
</protein>
<comment type="caution">
    <text evidence="1">The sequence shown here is derived from an EMBL/GenBank/DDBJ whole genome shotgun (WGS) entry which is preliminary data.</text>
</comment>
<accession>A0A1R2CWM5</accession>
<dbReference type="AlphaFoldDB" id="A0A1R2CWM5"/>